<dbReference type="GO" id="GO:0004222">
    <property type="term" value="F:metalloendopeptidase activity"/>
    <property type="evidence" value="ECO:0007669"/>
    <property type="project" value="InterPro"/>
</dbReference>
<evidence type="ECO:0000256" key="6">
    <source>
        <dbReference type="ARBA" id="ARBA00022801"/>
    </source>
</evidence>
<dbReference type="InterPro" id="IPR042089">
    <property type="entry name" value="Peptidase_M13_dom_2"/>
</dbReference>
<evidence type="ECO:0000259" key="10">
    <source>
        <dbReference type="Pfam" id="PF05649"/>
    </source>
</evidence>
<comment type="subcellular location">
    <subcellularLocation>
        <location evidence="2">Cell membrane</location>
        <topology evidence="2">Single-pass type II membrane protein</topology>
    </subcellularLocation>
</comment>
<evidence type="ECO:0000256" key="2">
    <source>
        <dbReference type="ARBA" id="ARBA00004401"/>
    </source>
</evidence>
<keyword evidence="8" id="KW-0482">Metalloprotease</keyword>
<proteinExistence type="inferred from homology"/>
<dbReference type="Gene3D" id="1.10.1380.10">
    <property type="entry name" value="Neutral endopeptidase , domain2"/>
    <property type="match status" value="1"/>
</dbReference>
<evidence type="ECO:0000256" key="1">
    <source>
        <dbReference type="ARBA" id="ARBA00001947"/>
    </source>
</evidence>
<accession>A0AA40GCB9</accession>
<dbReference type="GO" id="GO:0016485">
    <property type="term" value="P:protein processing"/>
    <property type="evidence" value="ECO:0007669"/>
    <property type="project" value="TreeGrafter"/>
</dbReference>
<evidence type="ECO:0000259" key="9">
    <source>
        <dbReference type="Pfam" id="PF01431"/>
    </source>
</evidence>
<feature type="domain" description="Peptidase M13 C-terminal" evidence="9">
    <location>
        <begin position="581"/>
        <end position="789"/>
    </location>
</feature>
<keyword evidence="12" id="KW-1185">Reference proteome</keyword>
<dbReference type="Gene3D" id="3.40.390.10">
    <property type="entry name" value="Collagenase (Catalytic Domain)"/>
    <property type="match status" value="1"/>
</dbReference>
<evidence type="ECO:0000256" key="7">
    <source>
        <dbReference type="ARBA" id="ARBA00022833"/>
    </source>
</evidence>
<keyword evidence="6" id="KW-0378">Hydrolase</keyword>
<evidence type="ECO:0000313" key="12">
    <source>
        <dbReference type="Proteomes" id="UP001177670"/>
    </source>
</evidence>
<name>A0AA40GCB9_9HYME</name>
<evidence type="ECO:0000313" key="11">
    <source>
        <dbReference type="EMBL" id="KAK1135010.1"/>
    </source>
</evidence>
<comment type="cofactor">
    <cofactor evidence="1">
        <name>Zn(2+)</name>
        <dbReference type="ChEBI" id="CHEBI:29105"/>
    </cofactor>
</comment>
<evidence type="ECO:0000256" key="3">
    <source>
        <dbReference type="ARBA" id="ARBA00007357"/>
    </source>
</evidence>
<dbReference type="Pfam" id="PF05649">
    <property type="entry name" value="Peptidase_M13_N"/>
    <property type="match status" value="1"/>
</dbReference>
<gene>
    <name evidence="11" type="ORF">K0M31_007782</name>
</gene>
<protein>
    <recommendedName>
        <fullName evidence="13">Membrane metallo-endopeptidase-like 1</fullName>
    </recommendedName>
</protein>
<dbReference type="PANTHER" id="PTHR11733">
    <property type="entry name" value="ZINC METALLOPROTEASE FAMILY M13 NEPRILYSIN-RELATED"/>
    <property type="match status" value="1"/>
</dbReference>
<dbReference type="InterPro" id="IPR008753">
    <property type="entry name" value="Peptidase_M13_N"/>
</dbReference>
<comment type="similarity">
    <text evidence="3">Belongs to the peptidase M13 family.</text>
</comment>
<dbReference type="InterPro" id="IPR018497">
    <property type="entry name" value="Peptidase_M13_C"/>
</dbReference>
<dbReference type="InterPro" id="IPR000718">
    <property type="entry name" value="Peptidase_M13"/>
</dbReference>
<dbReference type="PANTHER" id="PTHR11733:SF237">
    <property type="entry name" value="NEPRILYSIN-LIKE 4"/>
    <property type="match status" value="1"/>
</dbReference>
<dbReference type="GO" id="GO:0046872">
    <property type="term" value="F:metal ion binding"/>
    <property type="evidence" value="ECO:0007669"/>
    <property type="project" value="UniProtKB-KW"/>
</dbReference>
<dbReference type="AlphaFoldDB" id="A0AA40GCB9"/>
<organism evidence="11 12">
    <name type="scientific">Melipona bicolor</name>
    <dbReference type="NCBI Taxonomy" id="60889"/>
    <lineage>
        <taxon>Eukaryota</taxon>
        <taxon>Metazoa</taxon>
        <taxon>Ecdysozoa</taxon>
        <taxon>Arthropoda</taxon>
        <taxon>Hexapoda</taxon>
        <taxon>Insecta</taxon>
        <taxon>Pterygota</taxon>
        <taxon>Neoptera</taxon>
        <taxon>Endopterygota</taxon>
        <taxon>Hymenoptera</taxon>
        <taxon>Apocrita</taxon>
        <taxon>Aculeata</taxon>
        <taxon>Apoidea</taxon>
        <taxon>Anthophila</taxon>
        <taxon>Apidae</taxon>
        <taxon>Melipona</taxon>
    </lineage>
</organism>
<evidence type="ECO:0000256" key="8">
    <source>
        <dbReference type="ARBA" id="ARBA00023049"/>
    </source>
</evidence>
<dbReference type="Proteomes" id="UP001177670">
    <property type="component" value="Unassembled WGS sequence"/>
</dbReference>
<dbReference type="GO" id="GO:0005886">
    <property type="term" value="C:plasma membrane"/>
    <property type="evidence" value="ECO:0007669"/>
    <property type="project" value="UniProtKB-SubCell"/>
</dbReference>
<dbReference type="Pfam" id="PF01431">
    <property type="entry name" value="Peptidase_M13"/>
    <property type="match status" value="1"/>
</dbReference>
<dbReference type="CDD" id="cd08662">
    <property type="entry name" value="M13"/>
    <property type="match status" value="1"/>
</dbReference>
<dbReference type="PROSITE" id="PS51885">
    <property type="entry name" value="NEPRILYSIN"/>
    <property type="match status" value="1"/>
</dbReference>
<keyword evidence="4" id="KW-0645">Protease</keyword>
<dbReference type="SUPFAM" id="SSF55486">
    <property type="entry name" value="Metalloproteases ('zincins'), catalytic domain"/>
    <property type="match status" value="1"/>
</dbReference>
<dbReference type="PRINTS" id="PR00786">
    <property type="entry name" value="NEPRILYSIN"/>
</dbReference>
<dbReference type="InterPro" id="IPR024079">
    <property type="entry name" value="MetalloPept_cat_dom_sf"/>
</dbReference>
<keyword evidence="7" id="KW-0862">Zinc</keyword>
<evidence type="ECO:0000256" key="4">
    <source>
        <dbReference type="ARBA" id="ARBA00022670"/>
    </source>
</evidence>
<evidence type="ECO:0000256" key="5">
    <source>
        <dbReference type="ARBA" id="ARBA00022723"/>
    </source>
</evidence>
<feature type="domain" description="Peptidase M13 N-terminal" evidence="10">
    <location>
        <begin position="121"/>
        <end position="523"/>
    </location>
</feature>
<reference evidence="11" key="1">
    <citation type="submission" date="2021-10" db="EMBL/GenBank/DDBJ databases">
        <title>Melipona bicolor Genome sequencing and assembly.</title>
        <authorList>
            <person name="Araujo N.S."/>
            <person name="Arias M.C."/>
        </authorList>
    </citation>
    <scope>NUCLEOTIDE SEQUENCE</scope>
    <source>
        <strain evidence="11">USP_2M_L1-L4_2017</strain>
        <tissue evidence="11">Whole body</tissue>
    </source>
</reference>
<keyword evidence="5" id="KW-0479">Metal-binding</keyword>
<dbReference type="EMBL" id="JAHYIQ010000002">
    <property type="protein sequence ID" value="KAK1135010.1"/>
    <property type="molecule type" value="Genomic_DNA"/>
</dbReference>
<evidence type="ECO:0008006" key="13">
    <source>
        <dbReference type="Google" id="ProtNLM"/>
    </source>
</evidence>
<comment type="caution">
    <text evidence="11">The sequence shown here is derived from an EMBL/GenBank/DDBJ whole genome shotgun (WGS) entry which is preliminary data.</text>
</comment>
<sequence length="792" mass="92599">MVHELALRGDWLQPTQKETRETRLREEDGCLWRLLDSTPVQDSASSETMQLPWLICHLTIVAAAPALSPSLFLRVWRIVNTMNDTDDADHRENREHRVCESAYCYEIAKKFQQNRDTTADPCENFYQYACGSWSRHNPIPDNEVDWSEDHIIIEKTNRRIRELLEERDSPTDIPPVKMARKFYRSCMDVDAIEKRGLKPIQEILDRTGGWPMAMPLKEWDPNGTPWQKIDKEYVRLIGNSAFYNIEYEVDLNNTKRYVLTIDQETEYPLASKTDLNKVFSNNEYATNILRIVQAFAREKGYTLNRRQLVTDVTRMIYFETKLLQILETGKEAHIVNDNYKRMTIRELQKYYNSSSVTSSTAKIDFLEMIQHAFNLANVRINSSEPVVVYNPEFLHKLARLLASTSRRVLVNYVQWNMVDVFLPYTTQEMRDIKFNMSLSSYNISNYTPRWQLCVLSLRMKNAVAYMFVKKHISDHVIQEATRMVKNIKDELKIRIGQAHWLSSSMRVKLTQKLDNLETQIGYPDWYRDNEAVTRYYEKLRIGPDYFENILNSEENELIKNLEDFRQVVARDQWLDLPTIVNAFYEDTVNAILIPAAELQDPYFSSHLPDAINYGATGFVIGHELSHGFDNEGIQFDKDGYKMEWTSEYESQYDERFMCFVDQYNNYTLDITNEDEDPVTLDGYLTESENIADSIGIQIAYSAYKKVAKQKIQSKLPGLENMSNDELFFLSFANSWCSSMRPKYEADVVNTDEHSPAKYRIIGSLSNMAAFSKTFKCPRNSSMNRRDKCTLWN</sequence>